<dbReference type="AlphaFoldDB" id="A0A0F7SPM4"/>
<name>A0A0F7SPM4_PHARH</name>
<proteinExistence type="predicted"/>
<protein>
    <submittedName>
        <fullName evidence="1">Uncharacterized protein</fullName>
    </submittedName>
</protein>
<evidence type="ECO:0000313" key="1">
    <source>
        <dbReference type="EMBL" id="CED84172.1"/>
    </source>
</evidence>
<reference evidence="1" key="1">
    <citation type="submission" date="2014-08" db="EMBL/GenBank/DDBJ databases">
        <authorList>
            <person name="Sharma Rahul"/>
            <person name="Thines Marco"/>
        </authorList>
    </citation>
    <scope>NUCLEOTIDE SEQUENCE</scope>
</reference>
<accession>A0A0F7SPM4</accession>
<dbReference type="EMBL" id="LN483157">
    <property type="protein sequence ID" value="CED84172.1"/>
    <property type="molecule type" value="Genomic_DNA"/>
</dbReference>
<sequence>MRPCRSANPGSSPISYSVEDSFIRVLKEDSSVETFWSAFDAQILSNLLSSFLRLPFLEREDGTRGGGESERIRCLHEGRDFYRCRTFPFSFSPLSTMTFCCWYHMIQVIRQSCLFSPQSLSLEGDKPTKKWRITSEKKKETRNKIIGLKNPMKIHNLENEKTRPS</sequence>
<organism evidence="1">
    <name type="scientific">Phaffia rhodozyma</name>
    <name type="common">Yeast</name>
    <name type="synonym">Xanthophyllomyces dendrorhous</name>
    <dbReference type="NCBI Taxonomy" id="264483"/>
    <lineage>
        <taxon>Eukaryota</taxon>
        <taxon>Fungi</taxon>
        <taxon>Dikarya</taxon>
        <taxon>Basidiomycota</taxon>
        <taxon>Agaricomycotina</taxon>
        <taxon>Tremellomycetes</taxon>
        <taxon>Cystofilobasidiales</taxon>
        <taxon>Mrakiaceae</taxon>
        <taxon>Phaffia</taxon>
    </lineage>
</organism>